<dbReference type="eggNOG" id="KOG1070">
    <property type="taxonomic scope" value="Eukaryota"/>
</dbReference>
<dbReference type="InterPro" id="IPR045209">
    <property type="entry name" value="Rrp5"/>
</dbReference>
<keyword evidence="3" id="KW-0677">Repeat</keyword>
<dbReference type="FunCoup" id="K1V053">
    <property type="interactions" value="480"/>
</dbReference>
<feature type="compositionally biased region" description="Acidic residues" evidence="5">
    <location>
        <begin position="1482"/>
        <end position="1499"/>
    </location>
</feature>
<dbReference type="GO" id="GO:0032040">
    <property type="term" value="C:small-subunit processome"/>
    <property type="evidence" value="ECO:0007669"/>
    <property type="project" value="TreeGrafter"/>
</dbReference>
<proteinExistence type="predicted"/>
<comment type="subcellular location">
    <subcellularLocation>
        <location evidence="1">Nucleus</location>
        <location evidence="1">Nucleolus</location>
    </subcellularLocation>
</comment>
<evidence type="ECO:0000256" key="4">
    <source>
        <dbReference type="ARBA" id="ARBA00023242"/>
    </source>
</evidence>
<evidence type="ECO:0000313" key="7">
    <source>
        <dbReference type="EMBL" id="EKC97279.1"/>
    </source>
</evidence>
<feature type="domain" description="S1 motif" evidence="6">
    <location>
        <begin position="246"/>
        <end position="318"/>
    </location>
</feature>
<evidence type="ECO:0000313" key="8">
    <source>
        <dbReference type="Proteomes" id="UP000006757"/>
    </source>
</evidence>
<dbReference type="InterPro" id="IPR057302">
    <property type="entry name" value="Rrp5_S1"/>
</dbReference>
<keyword evidence="8" id="KW-1185">Reference proteome</keyword>
<dbReference type="STRING" id="1220162.K1V053"/>
<feature type="compositionally biased region" description="Basic and acidic residues" evidence="5">
    <location>
        <begin position="55"/>
        <end position="71"/>
    </location>
</feature>
<dbReference type="GO" id="GO:0003723">
    <property type="term" value="F:RNA binding"/>
    <property type="evidence" value="ECO:0007669"/>
    <property type="project" value="TreeGrafter"/>
</dbReference>
<dbReference type="SMART" id="SM00316">
    <property type="entry name" value="S1"/>
    <property type="match status" value="10"/>
</dbReference>
<dbReference type="FunFam" id="2.40.50.140:FF:000155">
    <property type="entry name" value="rRNA biogenesis protein RRP5"/>
    <property type="match status" value="1"/>
</dbReference>
<dbReference type="InterPro" id="IPR008847">
    <property type="entry name" value="Suf"/>
</dbReference>
<dbReference type="InterPro" id="IPR012340">
    <property type="entry name" value="NA-bd_OB-fold"/>
</dbReference>
<feature type="domain" description="S1 motif" evidence="6">
    <location>
        <begin position="525"/>
        <end position="594"/>
    </location>
</feature>
<sequence>MAPSKKRQQPGNDSPAVKKPRTEARPAPAFTSALQSEEVDFPRGGGTSLTALEVKQTRAEGARQADAEMGKTLKKKKLSTRQMQKAKKEKATAESDAAKAERDKDTIRVEELSYKRLVPGTLVLARVHTVLPLHLVVSMPNNLLGHIPITEVSNTLTAALNADIDAMSEDEDEEDEEKEGAPELTDIFRPGQYIPTRVINTFPTASQAFIAQYPVSETTRLAARVELTAVPEKINLDVAKQDVEKGYRIVGEVLGAEDKGYRVGLGLSADTGLAGVEGFIPIEEVEKNAGGALIPGQLIPTVVSEVKAGGRVVKLTLDPQTLIHSSLTEVSNIGSLLPGQLASCLVTAVVPSGLNVKICGFYDGTIDIAHLGLGEDDIEDRYNIGKKIKARILYDTVASSERRFALSALPHIFNLASPVAADGETPLEIAIPVGKTLPSVKVIRVIPDWGVVCRTDDGLEGFTHISHLSDERVPTLSNSTGQFKVGTYHRARVIGHSPLDGVMLLSFEEKVLNQVFMQVGELTIGQVLKGTVRKLSDKGLFVNVQGNVDGVVWPLHYADIRLKHPEKRFKVGASVKARVFAIEPARNRVVLTLKKSLVESDLPVPGSFADVTAGEITPAVVSKILDKGCIVDLFGGLRAFVPQSEASTNYVANLNDVFFVGKAVNVRITDVDEHSQKLVASVRQALPTAVAAEKLEVGSDVSGIVAQIHAEQVVVTLIPSQLTALLSLANLSNHRGMGVDELRKSLKVGEKLEDLVVVSKNATSGLIIVANKRAKKGIPTGISTPARNFDAIAVGDVLPGRVISKTPQGAMVRLGKKIRGRVAPTDASDDLSAPGLKVDDDVLCCVLKVDAESRAIDLSTRKSRVQPDSAPAIVDAEINSTADLKAGQSVRGIVKNVAPNGLFVALGRSVTARVMIKELFDDFVKDWKARFAVGDVVSGKILSVGDDRVEMTLRTKPRKAGAETKLTLADFKEGQKVEATVKRVESFGLFLRIDGSDVSGLCHRSEISDNKKQDVSQALKGFREKDHVRAVITSIDKEKGKINFSIKASHFSDDFGDKASDEEEKESGDEEEEEEDGDDESMEQDDESFVMPKLLGDSDDESPDMLKLYSADAEMPSDDEEEDDDEDEDEEPSEDEEEIDTAPTEDTPGAQKRVSTAGGSTALSLSGFDWNGNAAESDSSDSDSESDEEAAAPKKSSKKKTDLTAAEASGVPQSASDFERALLASPNSSFLWIQYMSFQLQLHEIEKARSIGRQALDRIAFREEGEKLNVWMALVNLELGFGTPESTDKVLKQAAQYNDAREVYMRYVDALVQAGKDTPEVLDEVFKRLLKKYSAFPQSWLKAAEASFRRGDVEGARSLLSRALQSLDKAKHVQMLEQFALLELKYGQAERAKTLFEQLVSRYPKRLDVWNVYVDQLTKLGDIAAARNLIQGALGRKLTMKRAKFIFKKWLAVENKIGDRKGQENAKEKAREWVAAHTAPADGEDSDEEEEEEEESDDE</sequence>
<comment type="caution">
    <text evidence="7">The sequence shown here is derived from an EMBL/GenBank/DDBJ whole genome shotgun (WGS) entry which is preliminary data.</text>
</comment>
<gene>
    <name evidence="7" type="ORF">A1Q2_08437</name>
</gene>
<dbReference type="Pfam" id="PF00575">
    <property type="entry name" value="S1"/>
    <property type="match status" value="4"/>
</dbReference>
<protein>
    <submittedName>
        <fullName evidence="7">rRNA processing-related protein</fullName>
    </submittedName>
</protein>
<dbReference type="CDD" id="cd05697">
    <property type="entry name" value="S1_Rrp5_repeat_hs5"/>
    <property type="match status" value="1"/>
</dbReference>
<organism evidence="7 8">
    <name type="scientific">Trichosporon asahii var. asahii (strain CBS 8904)</name>
    <name type="common">Yeast</name>
    <dbReference type="NCBI Taxonomy" id="1220162"/>
    <lineage>
        <taxon>Eukaryota</taxon>
        <taxon>Fungi</taxon>
        <taxon>Dikarya</taxon>
        <taxon>Basidiomycota</taxon>
        <taxon>Agaricomycotina</taxon>
        <taxon>Tremellomycetes</taxon>
        <taxon>Trichosporonales</taxon>
        <taxon>Trichosporonaceae</taxon>
        <taxon>Trichosporon</taxon>
    </lineage>
</organism>
<dbReference type="FunFam" id="2.40.50.140:FF:000289">
    <property type="entry name" value="Chromosome 1, whole genome shotgun sequence"/>
    <property type="match status" value="1"/>
</dbReference>
<feature type="domain" description="S1 motif" evidence="6">
    <location>
        <begin position="795"/>
        <end position="861"/>
    </location>
</feature>
<feature type="domain" description="S1 motif" evidence="6">
    <location>
        <begin position="887"/>
        <end position="956"/>
    </location>
</feature>
<dbReference type="HOGENOM" id="CLU_000845_0_1_1"/>
<feature type="compositionally biased region" description="Basic and acidic residues" evidence="5">
    <location>
        <begin position="1459"/>
        <end position="1474"/>
    </location>
</feature>
<feature type="compositionally biased region" description="Acidic residues" evidence="5">
    <location>
        <begin position="1115"/>
        <end position="1140"/>
    </location>
</feature>
<dbReference type="SMART" id="SM00386">
    <property type="entry name" value="HAT"/>
    <property type="match status" value="5"/>
</dbReference>
<feature type="region of interest" description="Disordered" evidence="5">
    <location>
        <begin position="1459"/>
        <end position="1499"/>
    </location>
</feature>
<dbReference type="PANTHER" id="PTHR23270:SF10">
    <property type="entry name" value="PROTEIN RRP5 HOMOLOG"/>
    <property type="match status" value="1"/>
</dbReference>
<evidence type="ECO:0000256" key="1">
    <source>
        <dbReference type="ARBA" id="ARBA00004604"/>
    </source>
</evidence>
<accession>K1V053</accession>
<dbReference type="CDD" id="cd05708">
    <property type="entry name" value="S1_Rrp5_repeat_sc12"/>
    <property type="match status" value="1"/>
</dbReference>
<dbReference type="GO" id="GO:0006364">
    <property type="term" value="P:rRNA processing"/>
    <property type="evidence" value="ECO:0007669"/>
    <property type="project" value="UniProtKB-KW"/>
</dbReference>
<dbReference type="EMBL" id="AMBO01000416">
    <property type="protein sequence ID" value="EKC97279.1"/>
    <property type="molecule type" value="Genomic_DNA"/>
</dbReference>
<dbReference type="FunFam" id="1.25.40.10:FF:000727">
    <property type="entry name" value="Chromosome 1, whole genome shotgun sequence"/>
    <property type="match status" value="1"/>
</dbReference>
<dbReference type="Gene3D" id="1.25.40.10">
    <property type="entry name" value="Tetratricopeptide repeat domain"/>
    <property type="match status" value="2"/>
</dbReference>
<dbReference type="InterPro" id="IPR003107">
    <property type="entry name" value="HAT"/>
</dbReference>
<feature type="compositionally biased region" description="Acidic residues" evidence="5">
    <location>
        <begin position="1060"/>
        <end position="1088"/>
    </location>
</feature>
<dbReference type="InterPro" id="IPR011990">
    <property type="entry name" value="TPR-like_helical_dom_sf"/>
</dbReference>
<evidence type="ECO:0000256" key="3">
    <source>
        <dbReference type="ARBA" id="ARBA00022737"/>
    </source>
</evidence>
<dbReference type="SUPFAM" id="SSF50249">
    <property type="entry name" value="Nucleic acid-binding proteins"/>
    <property type="match status" value="9"/>
</dbReference>
<dbReference type="OMA" id="GQYLRAY"/>
<evidence type="ECO:0000256" key="2">
    <source>
        <dbReference type="ARBA" id="ARBA00022552"/>
    </source>
</evidence>
<keyword evidence="2" id="KW-0698">rRNA processing</keyword>
<feature type="domain" description="S1 motif" evidence="6">
    <location>
        <begin position="614"/>
        <end position="683"/>
    </location>
</feature>
<feature type="domain" description="S1 motif" evidence="6">
    <location>
        <begin position="698"/>
        <end position="772"/>
    </location>
</feature>
<dbReference type="InParanoid" id="K1V053"/>
<dbReference type="CDD" id="cd05696">
    <property type="entry name" value="S1_Rrp5_repeat_hs4"/>
    <property type="match status" value="1"/>
</dbReference>
<feature type="domain" description="S1 motif" evidence="6">
    <location>
        <begin position="120"/>
        <end position="213"/>
    </location>
</feature>
<dbReference type="OrthoDB" id="412781at2759"/>
<dbReference type="InterPro" id="IPR003029">
    <property type="entry name" value="S1_domain"/>
</dbReference>
<dbReference type="Pfam" id="PF05843">
    <property type="entry name" value="Suf"/>
    <property type="match status" value="1"/>
</dbReference>
<dbReference type="Pfam" id="PF23459">
    <property type="entry name" value="S1_RRP5"/>
    <property type="match status" value="1"/>
</dbReference>
<evidence type="ECO:0000256" key="5">
    <source>
        <dbReference type="SAM" id="MobiDB-lite"/>
    </source>
</evidence>
<feature type="region of interest" description="Disordered" evidence="5">
    <location>
        <begin position="1051"/>
        <end position="1215"/>
    </location>
</feature>
<dbReference type="FunFam" id="2.40.50.140:FF:000103">
    <property type="entry name" value="protein RRP5 homolog"/>
    <property type="match status" value="2"/>
</dbReference>
<evidence type="ECO:0000259" key="6">
    <source>
        <dbReference type="PROSITE" id="PS50126"/>
    </source>
</evidence>
<dbReference type="FunFam" id="2.40.50.140:FF:000340">
    <property type="entry name" value="Unplaced genomic scaffold supercont1.162, whole genome shotgun sequence"/>
    <property type="match status" value="1"/>
</dbReference>
<dbReference type="SUPFAM" id="SSF48452">
    <property type="entry name" value="TPR-like"/>
    <property type="match status" value="2"/>
</dbReference>
<feature type="compositionally biased region" description="Polar residues" evidence="5">
    <location>
        <begin position="1153"/>
        <end position="1164"/>
    </location>
</feature>
<feature type="compositionally biased region" description="Acidic residues" evidence="5">
    <location>
        <begin position="1178"/>
        <end position="1190"/>
    </location>
</feature>
<name>K1V053_TRIAC</name>
<dbReference type="Proteomes" id="UP000006757">
    <property type="component" value="Unassembled WGS sequence"/>
</dbReference>
<dbReference type="PANTHER" id="PTHR23270">
    <property type="entry name" value="PROGRAMMED CELL DEATH PROTEIN 11 PRE-RRNA PROCESSING PROTEIN RRP5"/>
    <property type="match status" value="1"/>
</dbReference>
<feature type="compositionally biased region" description="Basic residues" evidence="5">
    <location>
        <begin position="72"/>
        <end position="88"/>
    </location>
</feature>
<feature type="domain" description="S1 motif" evidence="6">
    <location>
        <begin position="334"/>
        <end position="409"/>
    </location>
</feature>
<feature type="compositionally biased region" description="Basic and acidic residues" evidence="5">
    <location>
        <begin position="89"/>
        <end position="102"/>
    </location>
</feature>
<feature type="domain" description="S1 motif" evidence="6">
    <location>
        <begin position="974"/>
        <end position="1047"/>
    </location>
</feature>
<keyword evidence="4" id="KW-0539">Nucleus</keyword>
<dbReference type="PROSITE" id="PS50126">
    <property type="entry name" value="S1"/>
    <property type="match status" value="10"/>
</dbReference>
<dbReference type="CDD" id="cd05707">
    <property type="entry name" value="S1_Rrp5_repeat_sc11"/>
    <property type="match status" value="1"/>
</dbReference>
<feature type="region of interest" description="Disordered" evidence="5">
    <location>
        <begin position="1"/>
        <end position="102"/>
    </location>
</feature>
<dbReference type="Gene3D" id="2.40.50.140">
    <property type="entry name" value="Nucleic acid-binding proteins"/>
    <property type="match status" value="8"/>
</dbReference>
<reference evidence="7 8" key="1">
    <citation type="journal article" date="2012" name="Eukaryot. Cell">
        <title>Genome sequence of the Trichosporon asahii environmental strain CBS 8904.</title>
        <authorList>
            <person name="Yang R.Y."/>
            <person name="Li H.T."/>
            <person name="Zhu H."/>
            <person name="Zhou G.P."/>
            <person name="Wang M."/>
            <person name="Wang L."/>
        </authorList>
    </citation>
    <scope>NUCLEOTIDE SEQUENCE [LARGE SCALE GENOMIC DNA]</scope>
    <source>
        <strain evidence="7 8">CBS 8904</strain>
    </source>
</reference>
<feature type="domain" description="S1 motif" evidence="6">
    <location>
        <begin position="434"/>
        <end position="508"/>
    </location>
</feature>